<keyword evidence="1" id="KW-0812">Transmembrane</keyword>
<gene>
    <name evidence="2" type="ORF">EXIGLDRAFT_732118</name>
</gene>
<dbReference type="Proteomes" id="UP000077266">
    <property type="component" value="Unassembled WGS sequence"/>
</dbReference>
<keyword evidence="1" id="KW-0472">Membrane</keyword>
<feature type="transmembrane region" description="Helical" evidence="1">
    <location>
        <begin position="23"/>
        <end position="44"/>
    </location>
</feature>
<keyword evidence="3" id="KW-1185">Reference proteome</keyword>
<protein>
    <submittedName>
        <fullName evidence="2">Uncharacterized protein</fullName>
    </submittedName>
</protein>
<sequence length="84" mass="8942">MSLHATPTWRLPMSYPASAAPGTLRTVVDVYAVVCLALAFSCLLHMSSSETTQETAVAGAFNTDHPGVFVTTMLDIPGSSQAWR</sequence>
<name>A0A165BMA2_EXIGL</name>
<accession>A0A165BMA2</accession>
<organism evidence="2 3">
    <name type="scientific">Exidia glandulosa HHB12029</name>
    <dbReference type="NCBI Taxonomy" id="1314781"/>
    <lineage>
        <taxon>Eukaryota</taxon>
        <taxon>Fungi</taxon>
        <taxon>Dikarya</taxon>
        <taxon>Basidiomycota</taxon>
        <taxon>Agaricomycotina</taxon>
        <taxon>Agaricomycetes</taxon>
        <taxon>Auriculariales</taxon>
        <taxon>Exidiaceae</taxon>
        <taxon>Exidia</taxon>
    </lineage>
</organism>
<dbReference type="AlphaFoldDB" id="A0A165BMA2"/>
<evidence type="ECO:0000313" key="2">
    <source>
        <dbReference type="EMBL" id="KZV80895.1"/>
    </source>
</evidence>
<dbReference type="InParanoid" id="A0A165BMA2"/>
<keyword evidence="1" id="KW-1133">Transmembrane helix</keyword>
<dbReference type="EMBL" id="KV426437">
    <property type="protein sequence ID" value="KZV80895.1"/>
    <property type="molecule type" value="Genomic_DNA"/>
</dbReference>
<evidence type="ECO:0000256" key="1">
    <source>
        <dbReference type="SAM" id="Phobius"/>
    </source>
</evidence>
<evidence type="ECO:0000313" key="3">
    <source>
        <dbReference type="Proteomes" id="UP000077266"/>
    </source>
</evidence>
<proteinExistence type="predicted"/>
<reference evidence="2 3" key="1">
    <citation type="journal article" date="2016" name="Mol. Biol. Evol.">
        <title>Comparative Genomics of Early-Diverging Mushroom-Forming Fungi Provides Insights into the Origins of Lignocellulose Decay Capabilities.</title>
        <authorList>
            <person name="Nagy L.G."/>
            <person name="Riley R."/>
            <person name="Tritt A."/>
            <person name="Adam C."/>
            <person name="Daum C."/>
            <person name="Floudas D."/>
            <person name="Sun H."/>
            <person name="Yadav J.S."/>
            <person name="Pangilinan J."/>
            <person name="Larsson K.H."/>
            <person name="Matsuura K."/>
            <person name="Barry K."/>
            <person name="Labutti K."/>
            <person name="Kuo R."/>
            <person name="Ohm R.A."/>
            <person name="Bhattacharya S.S."/>
            <person name="Shirouzu T."/>
            <person name="Yoshinaga Y."/>
            <person name="Martin F.M."/>
            <person name="Grigoriev I.V."/>
            <person name="Hibbett D.S."/>
        </authorList>
    </citation>
    <scope>NUCLEOTIDE SEQUENCE [LARGE SCALE GENOMIC DNA]</scope>
    <source>
        <strain evidence="2 3">HHB12029</strain>
    </source>
</reference>